<accession>A0A4D4KPD7</accession>
<proteinExistence type="predicted"/>
<feature type="transmembrane region" description="Helical" evidence="1">
    <location>
        <begin position="47"/>
        <end position="69"/>
    </location>
</feature>
<sequence length="147" mass="15472">MLLAVLCAVEVRRRLRRVNQLVLQLMLFSSLAIAWLIPSHAVLGLPFAPRLAAAIALAFAPIFCANLIFSDRLAAAADPTAAFGANLLGSLFGGTLEYLALLTGYQALLLVVAVLYAGACAAMRFTRRGPGGVAAQEPLAVRTAPRP</sequence>
<keyword evidence="1" id="KW-1133">Transmembrane helix</keyword>
<evidence type="ECO:0000256" key="1">
    <source>
        <dbReference type="SAM" id="Phobius"/>
    </source>
</evidence>
<dbReference type="Proteomes" id="UP000301309">
    <property type="component" value="Unassembled WGS sequence"/>
</dbReference>
<gene>
    <name evidence="2" type="ORF">SVIO_011150</name>
</gene>
<evidence type="ECO:0000313" key="3">
    <source>
        <dbReference type="Proteomes" id="UP000301309"/>
    </source>
</evidence>
<dbReference type="AlphaFoldDB" id="A0A4D4KPD7"/>
<keyword evidence="3" id="KW-1185">Reference proteome</keyword>
<evidence type="ECO:0000313" key="2">
    <source>
        <dbReference type="EMBL" id="GDY50492.1"/>
    </source>
</evidence>
<reference evidence="2 3" key="1">
    <citation type="journal article" date="2020" name="Int. J. Syst. Evol. Microbiol.">
        <title>Reclassification of Streptomyces castelarensis and Streptomyces sporoclivatus as later heterotypic synonyms of Streptomyces antimycoticus.</title>
        <authorList>
            <person name="Komaki H."/>
            <person name="Tamura T."/>
        </authorList>
    </citation>
    <scope>NUCLEOTIDE SEQUENCE [LARGE SCALE GENOMIC DNA]</scope>
    <source>
        <strain evidence="2 3">NBRC 13459</strain>
    </source>
</reference>
<protein>
    <submittedName>
        <fullName evidence="2">Uncharacterized protein</fullName>
    </submittedName>
</protein>
<keyword evidence="1" id="KW-0812">Transmembrane</keyword>
<feature type="transmembrane region" description="Helical" evidence="1">
    <location>
        <begin position="21"/>
        <end position="41"/>
    </location>
</feature>
<feature type="transmembrane region" description="Helical" evidence="1">
    <location>
        <begin position="107"/>
        <end position="126"/>
    </location>
</feature>
<organism evidence="2 3">
    <name type="scientific">Streptomyces violaceusniger</name>
    <dbReference type="NCBI Taxonomy" id="68280"/>
    <lineage>
        <taxon>Bacteria</taxon>
        <taxon>Bacillati</taxon>
        <taxon>Actinomycetota</taxon>
        <taxon>Actinomycetes</taxon>
        <taxon>Kitasatosporales</taxon>
        <taxon>Streptomycetaceae</taxon>
        <taxon>Streptomyces</taxon>
        <taxon>Streptomyces violaceusniger group</taxon>
    </lineage>
</organism>
<name>A0A4D4KPD7_STRVO</name>
<feature type="transmembrane region" description="Helical" evidence="1">
    <location>
        <begin position="81"/>
        <end position="101"/>
    </location>
</feature>
<comment type="caution">
    <text evidence="2">The sequence shown here is derived from an EMBL/GenBank/DDBJ whole genome shotgun (WGS) entry which is preliminary data.</text>
</comment>
<keyword evidence="1" id="KW-0472">Membrane</keyword>
<dbReference type="EMBL" id="BJHW01000001">
    <property type="protein sequence ID" value="GDY50492.1"/>
    <property type="molecule type" value="Genomic_DNA"/>
</dbReference>